<accession>A0AAU9NW93</accession>
<sequence length="178" mass="19746">MAQESRESQWEGKAIAEVRSATADQVWPLIEDFCSLEKWYPGVDACHQVKGVYGEPGLIRYITTTVPAPPPPTPDAADQTPATIVKWCYETLLSIDPVQRRLSYQITENNLGVGFYVAEWTVLENKDGDGAGGCRIEWRFTADPVEDQTLEGFCGYLQSSLKGIAERMEKALQAATNN</sequence>
<comment type="caution">
    <text evidence="1">The sequence shown here is derived from an EMBL/GenBank/DDBJ whole genome shotgun (WGS) entry which is preliminary data.</text>
</comment>
<evidence type="ECO:0008006" key="3">
    <source>
        <dbReference type="Google" id="ProtNLM"/>
    </source>
</evidence>
<dbReference type="PANTHER" id="PTHR33789:SF11">
    <property type="entry name" value="OS05G0202300 PROTEIN"/>
    <property type="match status" value="1"/>
</dbReference>
<evidence type="ECO:0000313" key="1">
    <source>
        <dbReference type="EMBL" id="CAH1442211.1"/>
    </source>
</evidence>
<dbReference type="Pfam" id="PF10604">
    <property type="entry name" value="Polyketide_cyc2"/>
    <property type="match status" value="1"/>
</dbReference>
<dbReference type="GO" id="GO:0004864">
    <property type="term" value="F:protein phosphatase inhibitor activity"/>
    <property type="evidence" value="ECO:0007669"/>
    <property type="project" value="UniProtKB-ARBA"/>
</dbReference>
<dbReference type="Proteomes" id="UP001157418">
    <property type="component" value="Unassembled WGS sequence"/>
</dbReference>
<dbReference type="SUPFAM" id="SSF55961">
    <property type="entry name" value="Bet v1-like"/>
    <property type="match status" value="1"/>
</dbReference>
<keyword evidence="2" id="KW-1185">Reference proteome</keyword>
<dbReference type="PANTHER" id="PTHR33789">
    <property type="entry name" value="LACHRYMATORY-FACTOR SYNTHASE"/>
    <property type="match status" value="1"/>
</dbReference>
<gene>
    <name evidence="1" type="ORF">LVIROSA_LOCUS28218</name>
</gene>
<dbReference type="InterPro" id="IPR053249">
    <property type="entry name" value="LFS"/>
</dbReference>
<dbReference type="CDD" id="cd07821">
    <property type="entry name" value="PYR_PYL_RCAR_like"/>
    <property type="match status" value="1"/>
</dbReference>
<dbReference type="InterPro" id="IPR023393">
    <property type="entry name" value="START-like_dom_sf"/>
</dbReference>
<protein>
    <recommendedName>
        <fullName evidence="3">Lachrymatory-factor synthase</fullName>
    </recommendedName>
</protein>
<name>A0AAU9NW93_9ASTR</name>
<dbReference type="AlphaFoldDB" id="A0AAU9NW93"/>
<proteinExistence type="predicted"/>
<organism evidence="1 2">
    <name type="scientific">Lactuca virosa</name>
    <dbReference type="NCBI Taxonomy" id="75947"/>
    <lineage>
        <taxon>Eukaryota</taxon>
        <taxon>Viridiplantae</taxon>
        <taxon>Streptophyta</taxon>
        <taxon>Embryophyta</taxon>
        <taxon>Tracheophyta</taxon>
        <taxon>Spermatophyta</taxon>
        <taxon>Magnoliopsida</taxon>
        <taxon>eudicotyledons</taxon>
        <taxon>Gunneridae</taxon>
        <taxon>Pentapetalae</taxon>
        <taxon>asterids</taxon>
        <taxon>campanulids</taxon>
        <taxon>Asterales</taxon>
        <taxon>Asteraceae</taxon>
        <taxon>Cichorioideae</taxon>
        <taxon>Cichorieae</taxon>
        <taxon>Lactucinae</taxon>
        <taxon>Lactuca</taxon>
    </lineage>
</organism>
<dbReference type="InterPro" id="IPR019587">
    <property type="entry name" value="Polyketide_cyclase/dehydratase"/>
</dbReference>
<dbReference type="EMBL" id="CAKMRJ010005412">
    <property type="protein sequence ID" value="CAH1442211.1"/>
    <property type="molecule type" value="Genomic_DNA"/>
</dbReference>
<reference evidence="1 2" key="1">
    <citation type="submission" date="2022-01" db="EMBL/GenBank/DDBJ databases">
        <authorList>
            <person name="Xiong W."/>
            <person name="Schranz E."/>
        </authorList>
    </citation>
    <scope>NUCLEOTIDE SEQUENCE [LARGE SCALE GENOMIC DNA]</scope>
</reference>
<evidence type="ECO:0000313" key="2">
    <source>
        <dbReference type="Proteomes" id="UP001157418"/>
    </source>
</evidence>
<dbReference type="Gene3D" id="3.30.530.20">
    <property type="match status" value="1"/>
</dbReference>